<keyword evidence="1" id="KW-1133">Transmembrane helix</keyword>
<evidence type="ECO:0000256" key="1">
    <source>
        <dbReference type="SAM" id="Phobius"/>
    </source>
</evidence>
<feature type="transmembrane region" description="Helical" evidence="1">
    <location>
        <begin position="123"/>
        <end position="147"/>
    </location>
</feature>
<dbReference type="InterPro" id="IPR011642">
    <property type="entry name" value="Gate_dom"/>
</dbReference>
<keyword evidence="4" id="KW-1185">Reference proteome</keyword>
<dbReference type="Proteomes" id="UP000297975">
    <property type="component" value="Unassembled WGS sequence"/>
</dbReference>
<evidence type="ECO:0000259" key="2">
    <source>
        <dbReference type="Pfam" id="PF07670"/>
    </source>
</evidence>
<keyword evidence="1" id="KW-0472">Membrane</keyword>
<feature type="transmembrane region" description="Helical" evidence="1">
    <location>
        <begin position="385"/>
        <end position="408"/>
    </location>
</feature>
<dbReference type="Pfam" id="PF07670">
    <property type="entry name" value="Gate"/>
    <property type="match status" value="1"/>
</dbReference>
<feature type="transmembrane region" description="Helical" evidence="1">
    <location>
        <begin position="45"/>
        <end position="64"/>
    </location>
</feature>
<organism evidence="3 4">
    <name type="scientific">Filobacillus milosensis</name>
    <dbReference type="NCBI Taxonomy" id="94137"/>
    <lineage>
        <taxon>Bacteria</taxon>
        <taxon>Bacillati</taxon>
        <taxon>Bacillota</taxon>
        <taxon>Bacilli</taxon>
        <taxon>Bacillales</taxon>
        <taxon>Bacillaceae</taxon>
        <taxon>Filobacillus</taxon>
    </lineage>
</organism>
<dbReference type="RefSeq" id="WP_134339569.1">
    <property type="nucleotide sequence ID" value="NZ_SOPW01000005.1"/>
</dbReference>
<protein>
    <submittedName>
        <fullName evidence="3">YjiH family protein</fullName>
    </submittedName>
</protein>
<dbReference type="OrthoDB" id="1633380at2"/>
<accession>A0A4Y8IN38</accession>
<feature type="transmembrane region" description="Helical" evidence="1">
    <location>
        <begin position="414"/>
        <end position="436"/>
    </location>
</feature>
<feature type="transmembrane region" description="Helical" evidence="1">
    <location>
        <begin position="226"/>
        <end position="247"/>
    </location>
</feature>
<feature type="transmembrane region" description="Helical" evidence="1">
    <location>
        <begin position="354"/>
        <end position="373"/>
    </location>
</feature>
<feature type="transmembrane region" description="Helical" evidence="1">
    <location>
        <begin position="201"/>
        <end position="220"/>
    </location>
</feature>
<evidence type="ECO:0000313" key="3">
    <source>
        <dbReference type="EMBL" id="TFB22837.1"/>
    </source>
</evidence>
<keyword evidence="1" id="KW-0812">Transmembrane</keyword>
<reference evidence="3 4" key="1">
    <citation type="submission" date="2019-03" db="EMBL/GenBank/DDBJ databases">
        <authorList>
            <person name="He R.-H."/>
        </authorList>
    </citation>
    <scope>NUCLEOTIDE SEQUENCE [LARGE SCALE GENOMIC DNA]</scope>
    <source>
        <strain evidence="4">SH 714</strain>
    </source>
</reference>
<dbReference type="AlphaFoldDB" id="A0A4Y8IN38"/>
<gene>
    <name evidence="3" type="ORF">E3U55_06260</name>
</gene>
<name>A0A4Y8IN38_9BACI</name>
<dbReference type="EMBL" id="SOPW01000005">
    <property type="protein sequence ID" value="TFB22837.1"/>
    <property type="molecule type" value="Genomic_DNA"/>
</dbReference>
<feature type="transmembrane region" description="Helical" evidence="1">
    <location>
        <begin position="76"/>
        <end position="103"/>
    </location>
</feature>
<feature type="transmembrane region" description="Helical" evidence="1">
    <location>
        <begin position="310"/>
        <end position="334"/>
    </location>
</feature>
<sequence>MAKLKFIILSLIGIFLFVTPVPYDGSTSVPVAVLAGWFKDLLDDNILFVALILITISALMSIVVKLMPHRFPEDSFIGAVFGVSTFWLLIRILGMFFIIFTYFGIGWEAIRHEYTGGVILNDLMPSLVAVFLFAGFFLPLLLNYGLLEFVGALFTKIMRPVFTLPGRSTVDNLASWLGDGTIGVLLTSRQYEDGYYTKREAAVIGTTFSVVSITFTIVVVDQVGLMHMFLPLYLTIFAAGLVAAIIMPRIPPLSGIPDTYYSEEKEVLNEDIPENYNALSWGYTQAIDRAKRSPGFGRFLKEGAKNVSDMWFGVLPIVMAIGTLGLMVATFTPVFTWLGAPFVPILEFLQVPEAQAAAETILVGFTDMFLPALMIEGVANEMTRFIVAALSVTQLIYLSEVGGVILASKVPVNFWRLIVIFLLRTIITLPVIILIAHMLF</sequence>
<evidence type="ECO:0000313" key="4">
    <source>
        <dbReference type="Proteomes" id="UP000297975"/>
    </source>
</evidence>
<feature type="domain" description="Nucleoside transporter/FeoB GTPase Gate" evidence="2">
    <location>
        <begin position="127"/>
        <end position="225"/>
    </location>
</feature>
<proteinExistence type="predicted"/>
<comment type="caution">
    <text evidence="3">The sequence shown here is derived from an EMBL/GenBank/DDBJ whole genome shotgun (WGS) entry which is preliminary data.</text>
</comment>